<dbReference type="Pfam" id="PF10382">
    <property type="entry name" value="ZGRF1-like_N"/>
    <property type="match status" value="1"/>
</dbReference>
<protein>
    <submittedName>
        <fullName evidence="3">YGR042W</fullName>
    </submittedName>
</protein>
<accession>A0ABX6EXP3</accession>
<sequence length="253" mass="28730">MVSIKEFNCQYTNQIRKKHKTWHDGRLKYYEENNRFQLFTEDGRHLSNKSIANSKQLADILDGSGFGNTEHRIFGSYFVIITELTATHEVEALNTSKPVFVKSEYANYIKEGEKKEEATSKYASTVQISKKQMSVSSKVNKPFKPPAIKSRVKLEQQTAAVMKKDLCTQSQGGDSVSLHNSAAEQKSKVKSQGLSQDSFRSSLNVSQTTQFNEPVPELNTLNPVEYICQTNSIIRTGRLRQKNYVIRNSHIVL</sequence>
<feature type="domain" description="5'-3' DNA helicase ZGRF1-like N-terminal" evidence="2">
    <location>
        <begin position="4"/>
        <end position="89"/>
    </location>
</feature>
<reference evidence="3 4" key="2">
    <citation type="submission" date="2019-11" db="EMBL/GenBank/DDBJ databases">
        <authorList>
            <person name="Lu H."/>
        </authorList>
    </citation>
    <scope>NUCLEOTIDE SEQUENCE [LARGE SCALE GENOMIC DNA]</scope>
    <source>
        <strain evidence="3 4">FIM1</strain>
    </source>
</reference>
<gene>
    <name evidence="3" type="primary">MTE1</name>
    <name evidence="3" type="ORF">FIM1_2337</name>
</gene>
<evidence type="ECO:0000313" key="4">
    <source>
        <dbReference type="Proteomes" id="UP000422736"/>
    </source>
</evidence>
<keyword evidence="4" id="KW-1185">Reference proteome</keyword>
<evidence type="ECO:0000259" key="2">
    <source>
        <dbReference type="Pfam" id="PF10382"/>
    </source>
</evidence>
<reference evidence="3 4" key="1">
    <citation type="submission" date="2016-03" db="EMBL/GenBank/DDBJ databases">
        <title>How can Kluyveromyces marxianus grow so fast - potential evolutionary course in Saccharomyces Complex revealed by comparative genomics.</title>
        <authorList>
            <person name="Mo W."/>
            <person name="Lu W."/>
            <person name="Yang X."/>
            <person name="Qi J."/>
            <person name="Lv H."/>
        </authorList>
    </citation>
    <scope>NUCLEOTIDE SEQUENCE [LARGE SCALE GENOMIC DNA]</scope>
    <source>
        <strain evidence="3 4">FIM1</strain>
    </source>
</reference>
<organism evidence="3 4">
    <name type="scientific">Kluyveromyces marxianus</name>
    <name type="common">Yeast</name>
    <name type="synonym">Candida kefyr</name>
    <dbReference type="NCBI Taxonomy" id="4911"/>
    <lineage>
        <taxon>Eukaryota</taxon>
        <taxon>Fungi</taxon>
        <taxon>Dikarya</taxon>
        <taxon>Ascomycota</taxon>
        <taxon>Saccharomycotina</taxon>
        <taxon>Saccharomycetes</taxon>
        <taxon>Saccharomycetales</taxon>
        <taxon>Saccharomycetaceae</taxon>
        <taxon>Kluyveromyces</taxon>
    </lineage>
</organism>
<evidence type="ECO:0000256" key="1">
    <source>
        <dbReference type="SAM" id="MobiDB-lite"/>
    </source>
</evidence>
<dbReference type="EMBL" id="CP015056">
    <property type="protein sequence ID" value="QGN15644.1"/>
    <property type="molecule type" value="Genomic_DNA"/>
</dbReference>
<proteinExistence type="predicted"/>
<evidence type="ECO:0000313" key="3">
    <source>
        <dbReference type="EMBL" id="QGN15644.1"/>
    </source>
</evidence>
<dbReference type="Proteomes" id="UP000422736">
    <property type="component" value="Chromosome 3"/>
</dbReference>
<name>A0ABX6EXP3_KLUMA</name>
<feature type="region of interest" description="Disordered" evidence="1">
    <location>
        <begin position="169"/>
        <end position="195"/>
    </location>
</feature>
<dbReference type="InterPro" id="IPR018838">
    <property type="entry name" value="ZGRF1-like_N"/>
</dbReference>